<name>A0AAE1CIU5_9GAST</name>
<evidence type="ECO:0000256" key="7">
    <source>
        <dbReference type="ARBA" id="ARBA00022771"/>
    </source>
</evidence>
<dbReference type="CDD" id="cd20336">
    <property type="entry name" value="Rcat_RBR"/>
    <property type="match status" value="1"/>
</dbReference>
<feature type="region of interest" description="Disordered" evidence="10">
    <location>
        <begin position="156"/>
        <end position="214"/>
    </location>
</feature>
<dbReference type="Gene3D" id="3.30.40.10">
    <property type="entry name" value="Zinc/RING finger domain, C3HC4 (zinc finger)"/>
    <property type="match status" value="1"/>
</dbReference>
<dbReference type="InterPro" id="IPR013083">
    <property type="entry name" value="Znf_RING/FYVE/PHD"/>
</dbReference>
<keyword evidence="6" id="KW-0677">Repeat</keyword>
<proteinExistence type="predicted"/>
<feature type="compositionally biased region" description="Polar residues" evidence="10">
    <location>
        <begin position="1"/>
        <end position="18"/>
    </location>
</feature>
<keyword evidence="8" id="KW-0833">Ubl conjugation pathway</keyword>
<feature type="domain" description="RING-type" evidence="11">
    <location>
        <begin position="609"/>
        <end position="836"/>
    </location>
</feature>
<dbReference type="PANTHER" id="PTHR11685">
    <property type="entry name" value="RBR FAMILY RING FINGER AND IBR DOMAIN-CONTAINING"/>
    <property type="match status" value="1"/>
</dbReference>
<keyword evidence="7" id="KW-0863">Zinc-finger</keyword>
<evidence type="ECO:0000313" key="12">
    <source>
        <dbReference type="EMBL" id="KAK3696223.1"/>
    </source>
</evidence>
<protein>
    <recommendedName>
        <fullName evidence="3">RBR-type E3 ubiquitin transferase</fullName>
        <ecNumber evidence="3">2.3.2.31</ecNumber>
    </recommendedName>
</protein>
<dbReference type="Pfam" id="PF22605">
    <property type="entry name" value="IBR_2"/>
    <property type="match status" value="1"/>
</dbReference>
<dbReference type="EC" id="2.3.2.31" evidence="3"/>
<dbReference type="InterPro" id="IPR031127">
    <property type="entry name" value="E3_UB_ligase_RBR"/>
</dbReference>
<dbReference type="GO" id="GO:0061630">
    <property type="term" value="F:ubiquitin protein ligase activity"/>
    <property type="evidence" value="ECO:0007669"/>
    <property type="project" value="UniProtKB-EC"/>
</dbReference>
<evidence type="ECO:0000256" key="3">
    <source>
        <dbReference type="ARBA" id="ARBA00012251"/>
    </source>
</evidence>
<evidence type="ECO:0000256" key="5">
    <source>
        <dbReference type="ARBA" id="ARBA00022723"/>
    </source>
</evidence>
<dbReference type="EMBL" id="JAWDGP010008052">
    <property type="protein sequence ID" value="KAK3696223.1"/>
    <property type="molecule type" value="Genomic_DNA"/>
</dbReference>
<keyword evidence="13" id="KW-1185">Reference proteome</keyword>
<comment type="caution">
    <text evidence="12">The sequence shown here is derived from an EMBL/GenBank/DDBJ whole genome shotgun (WGS) entry which is preliminary data.</text>
</comment>
<organism evidence="12 13">
    <name type="scientific">Elysia crispata</name>
    <name type="common">lettuce slug</name>
    <dbReference type="NCBI Taxonomy" id="231223"/>
    <lineage>
        <taxon>Eukaryota</taxon>
        <taxon>Metazoa</taxon>
        <taxon>Spiralia</taxon>
        <taxon>Lophotrochozoa</taxon>
        <taxon>Mollusca</taxon>
        <taxon>Gastropoda</taxon>
        <taxon>Heterobranchia</taxon>
        <taxon>Euthyneura</taxon>
        <taxon>Panpulmonata</taxon>
        <taxon>Sacoglossa</taxon>
        <taxon>Placobranchoidea</taxon>
        <taxon>Plakobranchidae</taxon>
        <taxon>Elysia</taxon>
    </lineage>
</organism>
<feature type="compositionally biased region" description="Basic residues" evidence="10">
    <location>
        <begin position="176"/>
        <end position="191"/>
    </location>
</feature>
<comment type="pathway">
    <text evidence="2">Protein modification; protein ubiquitination.</text>
</comment>
<dbReference type="Pfam" id="PF01485">
    <property type="entry name" value="IBR"/>
    <property type="match status" value="1"/>
</dbReference>
<reference evidence="12" key="1">
    <citation type="journal article" date="2023" name="G3 (Bethesda)">
        <title>A reference genome for the long-term kleptoplast-retaining sea slug Elysia crispata morphotype clarki.</title>
        <authorList>
            <person name="Eastman K.E."/>
            <person name="Pendleton A.L."/>
            <person name="Shaikh M.A."/>
            <person name="Suttiyut T."/>
            <person name="Ogas R."/>
            <person name="Tomko P."/>
            <person name="Gavelis G."/>
            <person name="Widhalm J.R."/>
            <person name="Wisecaver J.H."/>
        </authorList>
    </citation>
    <scope>NUCLEOTIDE SEQUENCE</scope>
    <source>
        <strain evidence="12">ECLA1</strain>
    </source>
</reference>
<feature type="compositionally biased region" description="Basic and acidic residues" evidence="10">
    <location>
        <begin position="157"/>
        <end position="175"/>
    </location>
</feature>
<dbReference type="Proteomes" id="UP001283361">
    <property type="component" value="Unassembled WGS sequence"/>
</dbReference>
<evidence type="ECO:0000256" key="9">
    <source>
        <dbReference type="ARBA" id="ARBA00022833"/>
    </source>
</evidence>
<evidence type="ECO:0000256" key="4">
    <source>
        <dbReference type="ARBA" id="ARBA00022679"/>
    </source>
</evidence>
<keyword evidence="5" id="KW-0479">Metal-binding</keyword>
<comment type="catalytic activity">
    <reaction evidence="1">
        <text>[E2 ubiquitin-conjugating enzyme]-S-ubiquitinyl-L-cysteine + [acceptor protein]-L-lysine = [E2 ubiquitin-conjugating enzyme]-L-cysteine + [acceptor protein]-N(6)-ubiquitinyl-L-lysine.</text>
        <dbReference type="EC" id="2.3.2.31"/>
    </reaction>
</comment>
<dbReference type="SUPFAM" id="SSF57850">
    <property type="entry name" value="RING/U-box"/>
    <property type="match status" value="2"/>
</dbReference>
<dbReference type="AlphaFoldDB" id="A0AAE1CIU5"/>
<evidence type="ECO:0000256" key="1">
    <source>
        <dbReference type="ARBA" id="ARBA00001798"/>
    </source>
</evidence>
<gene>
    <name evidence="12" type="ORF">RRG08_027666</name>
</gene>
<dbReference type="PROSITE" id="PS51873">
    <property type="entry name" value="TRIAD"/>
    <property type="match status" value="1"/>
</dbReference>
<accession>A0AAE1CIU5</accession>
<dbReference type="GO" id="GO:0016567">
    <property type="term" value="P:protein ubiquitination"/>
    <property type="evidence" value="ECO:0007669"/>
    <property type="project" value="InterPro"/>
</dbReference>
<evidence type="ECO:0000313" key="13">
    <source>
        <dbReference type="Proteomes" id="UP001283361"/>
    </source>
</evidence>
<dbReference type="GO" id="GO:0008270">
    <property type="term" value="F:zinc ion binding"/>
    <property type="evidence" value="ECO:0007669"/>
    <property type="project" value="UniProtKB-KW"/>
</dbReference>
<sequence length="1030" mass="116470">MVLKKSNSSLNSGATQRVSRGGFLNPHKHDSQQRTSDVVEVGVEFVSADTTEHVRACLDKINDYLGFSGPNFADITNKKVQRQYRFQWNSESPISLSRGGNWNLRQRVHTLMQDIQFLKEVSRFIDINVTTTYHNVKASRTTGRTKTTTSSQILKNVESEEKEREKAKAVRDGVKLRMRQTYHGRGVQRRIRPNDESDEDDDAPNDNANIPVGPPKSSLTFTFYELCAADARASKLCERRSSRAEERYERNLFEKYKRSLHGVDLPGGFSVEEEAEELQDGLEAAELDSGENFSKPHGTFNLADFIPRSGKRALKRKHISTKNKRGVFSEKEEEEEAISCDRPYHSKGSYIFINDGSNTNHSTAHSSHVVPNDTGSPDKPVEFEIEDFSSSNNGMKEGEEVSHSGSNFLEDPQRIREKDFESFTDSFIPLQVLLLKDEISLCSGGSENLELENRPSITTGESLPHCFCIRSPNHLKEEYVVARQTSRDGKTWLLSIQGFSESQNQSLRVKLSGLSQTEKQSSMVEVIKVCEEILDEDAVSEELTPKCRSRKKDEHFKLHVWGELASKTRQEVNFHIAEEAAKKISLTSKQCHTAGAVTKLIKRPLDTSESMECGVCYSPCKIYTENIKESAIMLTPCGHAHCVSCWREHAYHSINSGAPRISCMTSGCDESLDETTIKTLVPVTLVASWQARLRDRLLQSSKYTSWCPDGRCGHVAMSSGAPLKKQFGSPLICNCLRSWCSNCQEDPHWPVSCDQISVYKKLLSKTGSETDVPATHASLIVDVKKCPNCNYPIEKFHGCPHMICFLCEYHFCWICLESTDTHNEYYCEDAEPNNSHMHSIPLDNKLIYDLPINFFMESLRANKQCALLCEEYSWFEKLRSSISYSRFLLNRRQPIKQLVCSKDVDLNPSLDLVEETLAFLRGALTQIELFYVLLGFVQLNKTKPTDRMVAVAKHRISKLYFVVDRLSTLVVGRSLEHVFGIQEQVLVLLTKGGSTLDELFALAPTLQQASEDVETAWVGDIDPSKHLRYM</sequence>
<keyword evidence="4" id="KW-0808">Transferase</keyword>
<dbReference type="SMART" id="SM00647">
    <property type="entry name" value="IBR"/>
    <property type="match status" value="2"/>
</dbReference>
<evidence type="ECO:0000259" key="11">
    <source>
        <dbReference type="PROSITE" id="PS51873"/>
    </source>
</evidence>
<dbReference type="Gene3D" id="1.20.120.1750">
    <property type="match status" value="1"/>
</dbReference>
<evidence type="ECO:0000256" key="10">
    <source>
        <dbReference type="SAM" id="MobiDB-lite"/>
    </source>
</evidence>
<feature type="region of interest" description="Disordered" evidence="10">
    <location>
        <begin position="1"/>
        <end position="36"/>
    </location>
</feature>
<dbReference type="InterPro" id="IPR002867">
    <property type="entry name" value="IBR_dom"/>
</dbReference>
<evidence type="ECO:0000256" key="6">
    <source>
        <dbReference type="ARBA" id="ARBA00022737"/>
    </source>
</evidence>
<evidence type="ECO:0000256" key="8">
    <source>
        <dbReference type="ARBA" id="ARBA00022786"/>
    </source>
</evidence>
<keyword evidence="9" id="KW-0862">Zinc</keyword>
<dbReference type="InterPro" id="IPR054694">
    <property type="entry name" value="Parkin-like_IBR"/>
</dbReference>
<evidence type="ECO:0000256" key="2">
    <source>
        <dbReference type="ARBA" id="ARBA00004906"/>
    </source>
</evidence>
<dbReference type="InterPro" id="IPR044066">
    <property type="entry name" value="TRIAD_supradom"/>
</dbReference>